<dbReference type="Proteomes" id="UP000037939">
    <property type="component" value="Unassembled WGS sequence"/>
</dbReference>
<dbReference type="RefSeq" id="WP_161805059.1">
    <property type="nucleotide sequence ID" value="NZ_LAQT01000002.1"/>
</dbReference>
<name>A0A0N0XMT9_9NEIS</name>
<dbReference type="AlphaFoldDB" id="A0A0N0XMT9"/>
<evidence type="ECO:0000313" key="2">
    <source>
        <dbReference type="Proteomes" id="UP000037939"/>
    </source>
</evidence>
<accession>A0A0N0XMT9</accession>
<dbReference type="EMBL" id="LAQT01000002">
    <property type="protein sequence ID" value="KPC54516.1"/>
    <property type="molecule type" value="Genomic_DNA"/>
</dbReference>
<keyword evidence="2" id="KW-1185">Reference proteome</keyword>
<protein>
    <submittedName>
        <fullName evidence="1">Uncharacterized protein</fullName>
    </submittedName>
</protein>
<gene>
    <name evidence="1" type="ORF">WG78_03040</name>
</gene>
<proteinExistence type="predicted"/>
<reference evidence="1 2" key="1">
    <citation type="submission" date="2015-07" db="EMBL/GenBank/DDBJ databases">
        <title>Draft genome sequence of the Amantichitinum ursilacus IGB-41, a new chitin-degrading bacterium.</title>
        <authorList>
            <person name="Kirstahler P."/>
            <person name="Guenther M."/>
            <person name="Grumaz C."/>
            <person name="Rupp S."/>
            <person name="Zibek S."/>
            <person name="Sohn K."/>
        </authorList>
    </citation>
    <scope>NUCLEOTIDE SEQUENCE [LARGE SCALE GENOMIC DNA]</scope>
    <source>
        <strain evidence="1 2">IGB-41</strain>
    </source>
</reference>
<organism evidence="1 2">
    <name type="scientific">Amantichitinum ursilacus</name>
    <dbReference type="NCBI Taxonomy" id="857265"/>
    <lineage>
        <taxon>Bacteria</taxon>
        <taxon>Pseudomonadati</taxon>
        <taxon>Pseudomonadota</taxon>
        <taxon>Betaproteobacteria</taxon>
        <taxon>Neisseriales</taxon>
        <taxon>Chitinibacteraceae</taxon>
        <taxon>Amantichitinum</taxon>
    </lineage>
</organism>
<dbReference type="STRING" id="857265.WG78_03040"/>
<sequence length="51" mass="5783">MANALFLAHFPMTLRFKTTAWVTSRMHAARRAVKLDARYPHGILAAWSALN</sequence>
<comment type="caution">
    <text evidence="1">The sequence shown here is derived from an EMBL/GenBank/DDBJ whole genome shotgun (WGS) entry which is preliminary data.</text>
</comment>
<evidence type="ECO:0000313" key="1">
    <source>
        <dbReference type="EMBL" id="KPC54516.1"/>
    </source>
</evidence>